<dbReference type="NCBIfam" id="TIGR02385">
    <property type="entry name" value="RelE_StbE"/>
    <property type="match status" value="1"/>
</dbReference>
<evidence type="ECO:0000256" key="1">
    <source>
        <dbReference type="ARBA" id="ARBA00006226"/>
    </source>
</evidence>
<comment type="similarity">
    <text evidence="1">Belongs to the RelE toxin family.</text>
</comment>
<dbReference type="Gene3D" id="3.30.2310.20">
    <property type="entry name" value="RelE-like"/>
    <property type="match status" value="1"/>
</dbReference>
<evidence type="ECO:0008006" key="5">
    <source>
        <dbReference type="Google" id="ProtNLM"/>
    </source>
</evidence>
<protein>
    <recommendedName>
        <fullName evidence="5">Type II toxin-antitoxin system mRNA interferase toxin, RelE/StbE family</fullName>
    </recommendedName>
</protein>
<dbReference type="InterPro" id="IPR051803">
    <property type="entry name" value="TA_system_RelE-like_toxin"/>
</dbReference>
<name>A0A1A9KKA1_9PSED</name>
<dbReference type="PANTHER" id="PTHR33755">
    <property type="entry name" value="TOXIN PARE1-RELATED"/>
    <property type="match status" value="1"/>
</dbReference>
<evidence type="ECO:0000313" key="4">
    <source>
        <dbReference type="Proteomes" id="UP000077748"/>
    </source>
</evidence>
<keyword evidence="2" id="KW-1277">Toxin-antitoxin system</keyword>
<dbReference type="RefSeq" id="WP_064584771.1">
    <property type="nucleotide sequence ID" value="NZ_CP015878.1"/>
</dbReference>
<evidence type="ECO:0000256" key="2">
    <source>
        <dbReference type="ARBA" id="ARBA00022649"/>
    </source>
</evidence>
<sequence length="91" mass="10230">MLPVKWGHEALDDLVEIIDYIEQYNPIAAASLHRHIVAAAEGLSTIPYGFRPGRVPGTREIVVHPNYLVVYRVGDTAVDVLRVLHARQEYP</sequence>
<proteinExistence type="inferred from homology"/>
<gene>
    <name evidence="3" type="ORF">A9C11_29900</name>
</gene>
<dbReference type="Pfam" id="PF05016">
    <property type="entry name" value="ParE_toxin"/>
    <property type="match status" value="1"/>
</dbReference>
<dbReference type="AlphaFoldDB" id="A0A1A9KKA1"/>
<dbReference type="Proteomes" id="UP000077748">
    <property type="component" value="Chromosome"/>
</dbReference>
<dbReference type="InterPro" id="IPR035093">
    <property type="entry name" value="RelE/ParE_toxin_dom_sf"/>
</dbReference>
<accession>A0A1A9KKA1</accession>
<dbReference type="EMBL" id="CP015878">
    <property type="protein sequence ID" value="ANI17952.1"/>
    <property type="molecule type" value="Genomic_DNA"/>
</dbReference>
<reference evidence="3 4" key="1">
    <citation type="submission" date="2016-05" db="EMBL/GenBank/DDBJ databases">
        <title>Genome Sequence of Pseudomonas citronellolis Strain SJTE-3, an Estrogens and Persistent Organic Pollutants degradation strain.</title>
        <authorList>
            <person name="Liang R."/>
        </authorList>
    </citation>
    <scope>NUCLEOTIDE SEQUENCE [LARGE SCALE GENOMIC DNA]</scope>
    <source>
        <strain evidence="3 4">SJTE-3</strain>
    </source>
</reference>
<dbReference type="InterPro" id="IPR007712">
    <property type="entry name" value="RelE/ParE_toxin"/>
</dbReference>
<organism evidence="3 4">
    <name type="scientific">Pseudomonas citronellolis</name>
    <dbReference type="NCBI Taxonomy" id="53408"/>
    <lineage>
        <taxon>Bacteria</taxon>
        <taxon>Pseudomonadati</taxon>
        <taxon>Pseudomonadota</taxon>
        <taxon>Gammaproteobacteria</taxon>
        <taxon>Pseudomonadales</taxon>
        <taxon>Pseudomonadaceae</taxon>
        <taxon>Pseudomonas</taxon>
    </lineage>
</organism>
<evidence type="ECO:0000313" key="3">
    <source>
        <dbReference type="EMBL" id="ANI17952.1"/>
    </source>
</evidence>